<protein>
    <submittedName>
        <fullName evidence="1">Uncharacterized protein</fullName>
    </submittedName>
</protein>
<keyword evidence="2" id="KW-1185">Reference proteome</keyword>
<dbReference type="Proteomes" id="UP001152320">
    <property type="component" value="Chromosome 9"/>
</dbReference>
<gene>
    <name evidence="1" type="ORF">HOLleu_20548</name>
</gene>
<evidence type="ECO:0000313" key="1">
    <source>
        <dbReference type="EMBL" id="KAJ8036541.1"/>
    </source>
</evidence>
<name>A0A9Q1H8T7_HOLLE</name>
<organism evidence="1 2">
    <name type="scientific">Holothuria leucospilota</name>
    <name type="common">Black long sea cucumber</name>
    <name type="synonym">Mertensiothuria leucospilota</name>
    <dbReference type="NCBI Taxonomy" id="206669"/>
    <lineage>
        <taxon>Eukaryota</taxon>
        <taxon>Metazoa</taxon>
        <taxon>Echinodermata</taxon>
        <taxon>Eleutherozoa</taxon>
        <taxon>Echinozoa</taxon>
        <taxon>Holothuroidea</taxon>
        <taxon>Aspidochirotacea</taxon>
        <taxon>Aspidochirotida</taxon>
        <taxon>Holothuriidae</taxon>
        <taxon>Holothuria</taxon>
    </lineage>
</organism>
<dbReference type="AlphaFoldDB" id="A0A9Q1H8T7"/>
<evidence type="ECO:0000313" key="2">
    <source>
        <dbReference type="Proteomes" id="UP001152320"/>
    </source>
</evidence>
<reference evidence="1" key="1">
    <citation type="submission" date="2021-10" db="EMBL/GenBank/DDBJ databases">
        <title>Tropical sea cucumber genome reveals ecological adaptation and Cuvierian tubules defense mechanism.</title>
        <authorList>
            <person name="Chen T."/>
        </authorList>
    </citation>
    <scope>NUCLEOTIDE SEQUENCE</scope>
    <source>
        <strain evidence="1">Nanhai2018</strain>
        <tissue evidence="1">Muscle</tissue>
    </source>
</reference>
<proteinExistence type="predicted"/>
<comment type="caution">
    <text evidence="1">The sequence shown here is derived from an EMBL/GenBank/DDBJ whole genome shotgun (WGS) entry which is preliminary data.</text>
</comment>
<accession>A0A9Q1H8T7</accession>
<dbReference type="EMBL" id="JAIZAY010000009">
    <property type="protein sequence ID" value="KAJ8036541.1"/>
    <property type="molecule type" value="Genomic_DNA"/>
</dbReference>
<dbReference type="OrthoDB" id="8939918at2759"/>
<sequence>MDEATCKLAVQALIFSRIYYGNALLLGGTEHDLTLLKRLQNTAARLILLVERELPCTTLL</sequence>